<accession>A0A6C0AQP0</accession>
<proteinExistence type="predicted"/>
<feature type="compositionally biased region" description="Basic and acidic residues" evidence="1">
    <location>
        <begin position="7"/>
        <end position="16"/>
    </location>
</feature>
<protein>
    <submittedName>
        <fullName evidence="2">Uncharacterized protein</fullName>
    </submittedName>
</protein>
<feature type="region of interest" description="Disordered" evidence="1">
    <location>
        <begin position="1"/>
        <end position="27"/>
    </location>
</feature>
<sequence length="85" mass="9635">MSNPENFHFKNTEIVEHQSGGKTVRKVSIKKGKGYKSVTKYHKGKKVGSSKKSIHKSHVHLIMGGKFIPGLFSDCKCNKTRKHRK</sequence>
<evidence type="ECO:0000256" key="1">
    <source>
        <dbReference type="SAM" id="MobiDB-lite"/>
    </source>
</evidence>
<reference evidence="2" key="1">
    <citation type="journal article" date="2020" name="Nature">
        <title>Giant virus diversity and host interactions through global metagenomics.</title>
        <authorList>
            <person name="Schulz F."/>
            <person name="Roux S."/>
            <person name="Paez-Espino D."/>
            <person name="Jungbluth S."/>
            <person name="Walsh D.A."/>
            <person name="Denef V.J."/>
            <person name="McMahon K.D."/>
            <person name="Konstantinidis K.T."/>
            <person name="Eloe-Fadrosh E.A."/>
            <person name="Kyrpides N.C."/>
            <person name="Woyke T."/>
        </authorList>
    </citation>
    <scope>NUCLEOTIDE SEQUENCE</scope>
    <source>
        <strain evidence="2">GVMAG-S-1101165-79</strain>
    </source>
</reference>
<name>A0A6C0AQP0_9ZZZZ</name>
<dbReference type="EMBL" id="MN740763">
    <property type="protein sequence ID" value="QHS82197.1"/>
    <property type="molecule type" value="Genomic_DNA"/>
</dbReference>
<evidence type="ECO:0000313" key="2">
    <source>
        <dbReference type="EMBL" id="QHS82197.1"/>
    </source>
</evidence>
<organism evidence="2">
    <name type="scientific">viral metagenome</name>
    <dbReference type="NCBI Taxonomy" id="1070528"/>
    <lineage>
        <taxon>unclassified sequences</taxon>
        <taxon>metagenomes</taxon>
        <taxon>organismal metagenomes</taxon>
    </lineage>
</organism>
<dbReference type="AlphaFoldDB" id="A0A6C0AQP0"/>